<dbReference type="Pfam" id="PF13384">
    <property type="entry name" value="HTH_23"/>
    <property type="match status" value="1"/>
</dbReference>
<accession>A0A7Y7PTH7</accession>
<sequence length="89" mass="9640">APLPLTALEITTLQAVCAQGPHPRMRRRAQAVLGHHRGASIGTLATLFAVQYNTVSQWLRNWRSHGLAGLAEASRSGRPPKLPPTAKKK</sequence>
<evidence type="ECO:0000313" key="3">
    <source>
        <dbReference type="Proteomes" id="UP000565521"/>
    </source>
</evidence>
<evidence type="ECO:0000256" key="1">
    <source>
        <dbReference type="SAM" id="MobiDB-lite"/>
    </source>
</evidence>
<reference evidence="2 3" key="1">
    <citation type="submission" date="2020-05" db="EMBL/GenBank/DDBJ databases">
        <title>Hymenobacter terrestris sp. nov. and Hymenobacter lapidiphilus sp. nov., isolated from regoliths in Antarctica.</title>
        <authorList>
            <person name="Sedlacek I."/>
            <person name="Pantucek R."/>
            <person name="Zeman M."/>
            <person name="Holochova P."/>
            <person name="Kralova S."/>
            <person name="Stankova E."/>
            <person name="Sedo O."/>
            <person name="Micenkova L."/>
            <person name="Svec P."/>
            <person name="Gupta V."/>
            <person name="Sood U."/>
            <person name="Korpole U.S."/>
            <person name="Lal R."/>
        </authorList>
    </citation>
    <scope>NUCLEOTIDE SEQUENCE [LARGE SCALE GENOMIC DNA]</scope>
    <source>
        <strain evidence="2 3">P5342</strain>
    </source>
</reference>
<comment type="caution">
    <text evidence="2">The sequence shown here is derived from an EMBL/GenBank/DDBJ whole genome shotgun (WGS) entry which is preliminary data.</text>
</comment>
<evidence type="ECO:0000313" key="2">
    <source>
        <dbReference type="EMBL" id="NVO33529.1"/>
    </source>
</evidence>
<dbReference type="InterPro" id="IPR009057">
    <property type="entry name" value="Homeodomain-like_sf"/>
</dbReference>
<organism evidence="2 3">
    <name type="scientific">Hymenobacter lapidiphilus</name>
    <dbReference type="NCBI Taxonomy" id="2608003"/>
    <lineage>
        <taxon>Bacteria</taxon>
        <taxon>Pseudomonadati</taxon>
        <taxon>Bacteroidota</taxon>
        <taxon>Cytophagia</taxon>
        <taxon>Cytophagales</taxon>
        <taxon>Hymenobacteraceae</taxon>
        <taxon>Hymenobacter</taxon>
    </lineage>
</organism>
<keyword evidence="3" id="KW-1185">Reference proteome</keyword>
<dbReference type="RefSeq" id="WP_176910334.1">
    <property type="nucleotide sequence ID" value="NZ_JABKAU010000097.1"/>
</dbReference>
<dbReference type="AlphaFoldDB" id="A0A7Y7PTH7"/>
<gene>
    <name evidence="2" type="ORF">HW554_20215</name>
</gene>
<dbReference type="SUPFAM" id="SSF46689">
    <property type="entry name" value="Homeodomain-like"/>
    <property type="match status" value="1"/>
</dbReference>
<feature type="non-terminal residue" evidence="2">
    <location>
        <position position="1"/>
    </location>
</feature>
<protein>
    <submittedName>
        <fullName evidence="2">Helix-turn-helix domain-containing protein</fullName>
    </submittedName>
</protein>
<proteinExistence type="predicted"/>
<dbReference type="EMBL" id="JABKAU010000097">
    <property type="protein sequence ID" value="NVO33529.1"/>
    <property type="molecule type" value="Genomic_DNA"/>
</dbReference>
<name>A0A7Y7PTH7_9BACT</name>
<dbReference type="Proteomes" id="UP000565521">
    <property type="component" value="Unassembled WGS sequence"/>
</dbReference>
<feature type="region of interest" description="Disordered" evidence="1">
    <location>
        <begin position="69"/>
        <end position="89"/>
    </location>
</feature>